<name>A0AA38HYR3_9CUCU</name>
<dbReference type="AlphaFoldDB" id="A0AA38HYR3"/>
<dbReference type="SUPFAM" id="SSF56672">
    <property type="entry name" value="DNA/RNA polymerases"/>
    <property type="match status" value="1"/>
</dbReference>
<dbReference type="PROSITE" id="PS50878">
    <property type="entry name" value="RT_POL"/>
    <property type="match status" value="1"/>
</dbReference>
<keyword evidence="3" id="KW-1185">Reference proteome</keyword>
<reference evidence="2" key="1">
    <citation type="journal article" date="2023" name="G3 (Bethesda)">
        <title>Whole genome assemblies of Zophobas morio and Tenebrio molitor.</title>
        <authorList>
            <person name="Kaur S."/>
            <person name="Stinson S.A."/>
            <person name="diCenzo G.C."/>
        </authorList>
    </citation>
    <scope>NUCLEOTIDE SEQUENCE</scope>
    <source>
        <strain evidence="2">QUZm001</strain>
    </source>
</reference>
<dbReference type="PRINTS" id="PR01345">
    <property type="entry name" value="CERVTRCPTASE"/>
</dbReference>
<proteinExistence type="predicted"/>
<evidence type="ECO:0000313" key="2">
    <source>
        <dbReference type="EMBL" id="KAJ3646096.1"/>
    </source>
</evidence>
<dbReference type="EMBL" id="JALNTZ010000007">
    <property type="protein sequence ID" value="KAJ3646096.1"/>
    <property type="molecule type" value="Genomic_DNA"/>
</dbReference>
<sequence>MYLDSNYNQLVHEPTRFRLGNTPSLLDLILINDTTLLSHINISSPIGISDHAVIESNIQITLVTASKHRKELYKIIDHNQVSFVMDHLNWEAFYSISEVNTLWNVFKNTIHSVVANNSKTKVKQSNSTKPWISGDLLRRVKYKRKLWKKYKLTKKTEDFELHRSFANILSKDLNKARQIYENSLLNRGPKAVYKYTKRKLCSKISLPTVKNNDGHCSKSNSESAEILAEFFASTYTSEDSQNLPNSPPTSSYLDTIEINEAIVYCELLNLSEHSAPGPDNICGSFLKKYALQLAKPLAHIMSQSLLSTSLPSDWLTSSVTPIFKKGDKTDRKNYRPISLTAVCYKLMERILCKRIIHFAIHEGIVPDEQHGFLPGRSTETCLLYCLDKWTKAIDRGDSVDIVYIDFQKAFDKVPHRRLIHKLRELGIKGNLLKWISAFLSERVFYVRVGDSLSNNYAVKSGVPQGSVLGPVLFVLYISDLSRLLKSDHAFYADDLKIFNYPNSSYNILIEDLNTVLQWCDLWLIPINKEKCVILHLGAKNPCLNYRIGNDLIKAVDKYVDLGITIQSDLKWSHHSLKTVKKTNITMYLLRKAFQSLSKESFLTLYKSYVRPQLEYASVVWCPFLQKDIELLERAQRRATKTVASLHNLPYSQRLQELALCTLSERRSRNDLVWTFKILKGYLGVDLSPLFNINSDERLRGHSLKLRHNQYKSKIRENFLSNRVFTAWNALPANAINSRSINTFKAKLH</sequence>
<accession>A0AA38HYR3</accession>
<evidence type="ECO:0000313" key="3">
    <source>
        <dbReference type="Proteomes" id="UP001168821"/>
    </source>
</evidence>
<protein>
    <recommendedName>
        <fullName evidence="1">Reverse transcriptase domain-containing protein</fullName>
    </recommendedName>
</protein>
<organism evidence="2 3">
    <name type="scientific">Zophobas morio</name>
    <dbReference type="NCBI Taxonomy" id="2755281"/>
    <lineage>
        <taxon>Eukaryota</taxon>
        <taxon>Metazoa</taxon>
        <taxon>Ecdysozoa</taxon>
        <taxon>Arthropoda</taxon>
        <taxon>Hexapoda</taxon>
        <taxon>Insecta</taxon>
        <taxon>Pterygota</taxon>
        <taxon>Neoptera</taxon>
        <taxon>Endopterygota</taxon>
        <taxon>Coleoptera</taxon>
        <taxon>Polyphaga</taxon>
        <taxon>Cucujiformia</taxon>
        <taxon>Tenebrionidae</taxon>
        <taxon>Zophobas</taxon>
    </lineage>
</organism>
<dbReference type="GO" id="GO:0071897">
    <property type="term" value="P:DNA biosynthetic process"/>
    <property type="evidence" value="ECO:0007669"/>
    <property type="project" value="UniProtKB-ARBA"/>
</dbReference>
<dbReference type="PANTHER" id="PTHR33332">
    <property type="entry name" value="REVERSE TRANSCRIPTASE DOMAIN-CONTAINING PROTEIN"/>
    <property type="match status" value="1"/>
</dbReference>
<dbReference type="Pfam" id="PF00078">
    <property type="entry name" value="RVT_1"/>
    <property type="match status" value="1"/>
</dbReference>
<dbReference type="InterPro" id="IPR043502">
    <property type="entry name" value="DNA/RNA_pol_sf"/>
</dbReference>
<dbReference type="Proteomes" id="UP001168821">
    <property type="component" value="Unassembled WGS sequence"/>
</dbReference>
<feature type="domain" description="Reverse transcriptase" evidence="1">
    <location>
        <begin position="303"/>
        <end position="565"/>
    </location>
</feature>
<dbReference type="CDD" id="cd01650">
    <property type="entry name" value="RT_nLTR_like"/>
    <property type="match status" value="1"/>
</dbReference>
<dbReference type="InterPro" id="IPR000477">
    <property type="entry name" value="RT_dom"/>
</dbReference>
<evidence type="ECO:0000259" key="1">
    <source>
        <dbReference type="PROSITE" id="PS50878"/>
    </source>
</evidence>
<gene>
    <name evidence="2" type="ORF">Zmor_023703</name>
</gene>
<comment type="caution">
    <text evidence="2">The sequence shown here is derived from an EMBL/GenBank/DDBJ whole genome shotgun (WGS) entry which is preliminary data.</text>
</comment>